<accession>A0A0R1MFF7</accession>
<evidence type="ECO:0000259" key="2">
    <source>
        <dbReference type="PROSITE" id="PS50883"/>
    </source>
</evidence>
<name>A0A0R1MFF7_9LACO</name>
<dbReference type="SUPFAM" id="SSF141868">
    <property type="entry name" value="EAL domain-like"/>
    <property type="match status" value="1"/>
</dbReference>
<dbReference type="EMBL" id="AZDX01000018">
    <property type="protein sequence ID" value="KRL06593.1"/>
    <property type="molecule type" value="Genomic_DNA"/>
</dbReference>
<dbReference type="CDD" id="cd05399">
    <property type="entry name" value="NT_Rel-Spo_like"/>
    <property type="match status" value="1"/>
</dbReference>
<dbReference type="InterPro" id="IPR007685">
    <property type="entry name" value="RelA_SpoT"/>
</dbReference>
<dbReference type="Pfam" id="PF04607">
    <property type="entry name" value="RelA_SpoT"/>
    <property type="match status" value="1"/>
</dbReference>
<protein>
    <submittedName>
        <fullName evidence="3">PpGpp synthetase hydrolase catalytic subunit</fullName>
    </submittedName>
</protein>
<dbReference type="AlphaFoldDB" id="A0A0R1MFF7"/>
<gene>
    <name evidence="3" type="ORF">FC92_GL000532</name>
</gene>
<dbReference type="GO" id="GO:0016787">
    <property type="term" value="F:hydrolase activity"/>
    <property type="evidence" value="ECO:0007669"/>
    <property type="project" value="UniProtKB-KW"/>
</dbReference>
<comment type="caution">
    <text evidence="3">The sequence shown here is derived from an EMBL/GenBank/DDBJ whole genome shotgun (WGS) entry which is preliminary data.</text>
</comment>
<reference evidence="3 4" key="1">
    <citation type="journal article" date="2015" name="Genome Announc.">
        <title>Expanding the biotechnology potential of lactobacilli through comparative genomics of 213 strains and associated genera.</title>
        <authorList>
            <person name="Sun Z."/>
            <person name="Harris H.M."/>
            <person name="McCann A."/>
            <person name="Guo C."/>
            <person name="Argimon S."/>
            <person name="Zhang W."/>
            <person name="Yang X."/>
            <person name="Jeffery I.B."/>
            <person name="Cooney J.C."/>
            <person name="Kagawa T.F."/>
            <person name="Liu W."/>
            <person name="Song Y."/>
            <person name="Salvetti E."/>
            <person name="Wrobel A."/>
            <person name="Rasinkangas P."/>
            <person name="Parkhill J."/>
            <person name="Rea M.C."/>
            <person name="O'Sullivan O."/>
            <person name="Ritari J."/>
            <person name="Douillard F.P."/>
            <person name="Paul Ross R."/>
            <person name="Yang R."/>
            <person name="Briner A.E."/>
            <person name="Felis G.E."/>
            <person name="de Vos W.M."/>
            <person name="Barrangou R."/>
            <person name="Klaenhammer T.R."/>
            <person name="Caufield P.W."/>
            <person name="Cui Y."/>
            <person name="Zhang H."/>
            <person name="O'Toole P.W."/>
        </authorList>
    </citation>
    <scope>NUCLEOTIDE SEQUENCE [LARGE SCALE GENOMIC DNA]</scope>
    <source>
        <strain evidence="3 4">DSM 19519</strain>
    </source>
</reference>
<dbReference type="GO" id="GO:0015970">
    <property type="term" value="P:guanosine tetraphosphate biosynthetic process"/>
    <property type="evidence" value="ECO:0007669"/>
    <property type="project" value="UniProtKB-UniPathway"/>
</dbReference>
<evidence type="ECO:0000256" key="1">
    <source>
        <dbReference type="ARBA" id="ARBA00004976"/>
    </source>
</evidence>
<dbReference type="Pfam" id="PF00563">
    <property type="entry name" value="EAL"/>
    <property type="match status" value="1"/>
</dbReference>
<comment type="pathway">
    <text evidence="1">Purine metabolism; ppGpp biosynthesis; ppGpp from GTP: step 1/2.</text>
</comment>
<dbReference type="InterPro" id="IPR043519">
    <property type="entry name" value="NT_sf"/>
</dbReference>
<dbReference type="PATRIC" id="fig|1423759.3.peg.570"/>
<dbReference type="SUPFAM" id="SSF81301">
    <property type="entry name" value="Nucleotidyltransferase"/>
    <property type="match status" value="1"/>
</dbReference>
<keyword evidence="3" id="KW-0378">Hydrolase</keyword>
<dbReference type="PROSITE" id="PS50883">
    <property type="entry name" value="EAL"/>
    <property type="match status" value="1"/>
</dbReference>
<dbReference type="PANTHER" id="PTHR47837:SF2">
    <property type="entry name" value="GTP PYROPHOSPHOKINASE YWAC"/>
    <property type="match status" value="1"/>
</dbReference>
<dbReference type="InterPro" id="IPR052366">
    <property type="entry name" value="GTP_Pyrophosphokinase"/>
</dbReference>
<dbReference type="Gene3D" id="1.10.287.860">
    <property type="entry name" value="Nucleotidyltransferase"/>
    <property type="match status" value="1"/>
</dbReference>
<dbReference type="SMART" id="SM00954">
    <property type="entry name" value="RelA_SpoT"/>
    <property type="match status" value="1"/>
</dbReference>
<keyword evidence="4" id="KW-1185">Reference proteome</keyword>
<dbReference type="UniPathway" id="UPA00908">
    <property type="reaction ID" value="UER00884"/>
</dbReference>
<dbReference type="PANTHER" id="PTHR47837">
    <property type="entry name" value="GTP PYROPHOSPHOKINASE YJBM"/>
    <property type="match status" value="1"/>
</dbReference>
<organism evidence="3 4">
    <name type="scientific">Liquorilactobacillus hordei DSM 19519</name>
    <dbReference type="NCBI Taxonomy" id="1423759"/>
    <lineage>
        <taxon>Bacteria</taxon>
        <taxon>Bacillati</taxon>
        <taxon>Bacillota</taxon>
        <taxon>Bacilli</taxon>
        <taxon>Lactobacillales</taxon>
        <taxon>Lactobacillaceae</taxon>
        <taxon>Liquorilactobacillus</taxon>
    </lineage>
</organism>
<dbReference type="STRING" id="1423759.FC92_GL000532"/>
<evidence type="ECO:0000313" key="3">
    <source>
        <dbReference type="EMBL" id="KRL06593.1"/>
    </source>
</evidence>
<dbReference type="Gene3D" id="3.30.460.10">
    <property type="entry name" value="Beta Polymerase, domain 2"/>
    <property type="match status" value="1"/>
</dbReference>
<feature type="domain" description="EAL" evidence="2">
    <location>
        <begin position="56"/>
        <end position="307"/>
    </location>
</feature>
<sequence>MRSENIKLAVEGMNNMEIYGAYGKYLPEIKNEIMHKISELSHQIEKRDEEKLYEHLSGRVKQEESMIEKCQRKGLDLTPRSALNDCKDAIGIRVVCNFIDDIYKLVGLLKEQDWCDVIKEKDYVSKSKPNGYRSYHLIIKFNTSYPDINGHVPGDYYAEIQLRTIAMDSWASLEHELKYKHNIKNPEQIPESASNETGETIKRISKIKEMGYEIALDDVGMGMNTLAFVLANTNHIKRLKLSIVPFKTLSMESLVLLIKFWKLVANEAKVELVIEGIDSEKMRTMVHQAGVKMQQGFLWKSQFIFLY</sequence>
<dbReference type="Gene3D" id="3.20.20.450">
    <property type="entry name" value="EAL domain"/>
    <property type="match status" value="1"/>
</dbReference>
<evidence type="ECO:0000313" key="4">
    <source>
        <dbReference type="Proteomes" id="UP000051448"/>
    </source>
</evidence>
<dbReference type="InterPro" id="IPR001633">
    <property type="entry name" value="EAL_dom"/>
</dbReference>
<dbReference type="Proteomes" id="UP000051448">
    <property type="component" value="Unassembled WGS sequence"/>
</dbReference>
<dbReference type="InterPro" id="IPR035919">
    <property type="entry name" value="EAL_sf"/>
</dbReference>
<proteinExistence type="predicted"/>